<feature type="region of interest" description="Disordered" evidence="1">
    <location>
        <begin position="36"/>
        <end position="70"/>
    </location>
</feature>
<name>A0ABS2MCT0_9ACTN</name>
<dbReference type="InterPro" id="IPR013784">
    <property type="entry name" value="Carb-bd-like_fold"/>
</dbReference>
<keyword evidence="4" id="KW-1185">Reference proteome</keyword>
<evidence type="ECO:0000313" key="3">
    <source>
        <dbReference type="EMBL" id="MBM7509007.1"/>
    </source>
</evidence>
<organism evidence="3 4">
    <name type="scientific">Nocardioides salarius</name>
    <dbReference type="NCBI Taxonomy" id="374513"/>
    <lineage>
        <taxon>Bacteria</taxon>
        <taxon>Bacillati</taxon>
        <taxon>Actinomycetota</taxon>
        <taxon>Actinomycetes</taxon>
        <taxon>Propionibacteriales</taxon>
        <taxon>Nocardioidaceae</taxon>
        <taxon>Nocardioides</taxon>
    </lineage>
</organism>
<feature type="chain" id="PRO_5047250737" evidence="2">
    <location>
        <begin position="34"/>
        <end position="455"/>
    </location>
</feature>
<evidence type="ECO:0000313" key="4">
    <source>
        <dbReference type="Proteomes" id="UP000732378"/>
    </source>
</evidence>
<feature type="compositionally biased region" description="Low complexity" evidence="1">
    <location>
        <begin position="55"/>
        <end position="64"/>
    </location>
</feature>
<protein>
    <submittedName>
        <fullName evidence="3">Uncharacterized protein YdhG (YjbR/CyaY superfamily)</fullName>
    </submittedName>
</protein>
<dbReference type="Proteomes" id="UP000732378">
    <property type="component" value="Unassembled WGS sequence"/>
</dbReference>
<feature type="signal peptide" evidence="2">
    <location>
        <begin position="1"/>
        <end position="33"/>
    </location>
</feature>
<dbReference type="RefSeq" id="WP_193668520.1">
    <property type="nucleotide sequence ID" value="NZ_JACDTV010000005.1"/>
</dbReference>
<feature type="compositionally biased region" description="Polar residues" evidence="1">
    <location>
        <begin position="430"/>
        <end position="440"/>
    </location>
</feature>
<proteinExistence type="predicted"/>
<dbReference type="Gene3D" id="2.60.40.1120">
    <property type="entry name" value="Carboxypeptidase-like, regulatory domain"/>
    <property type="match status" value="1"/>
</dbReference>
<comment type="caution">
    <text evidence="3">The sequence shown here is derived from an EMBL/GenBank/DDBJ whole genome shotgun (WGS) entry which is preliminary data.</text>
</comment>
<evidence type="ECO:0000256" key="1">
    <source>
        <dbReference type="SAM" id="MobiDB-lite"/>
    </source>
</evidence>
<reference evidence="3 4" key="1">
    <citation type="submission" date="2021-01" db="EMBL/GenBank/DDBJ databases">
        <title>Sequencing the genomes of 1000 actinobacteria strains.</title>
        <authorList>
            <person name="Klenk H.-P."/>
        </authorList>
    </citation>
    <scope>NUCLEOTIDE SEQUENCE [LARGE SCALE GENOMIC DNA]</scope>
    <source>
        <strain evidence="3 4">DSM 18239</strain>
    </source>
</reference>
<gene>
    <name evidence="3" type="ORF">JOE61_002821</name>
</gene>
<dbReference type="EMBL" id="JAFBBZ010000001">
    <property type="protein sequence ID" value="MBM7509007.1"/>
    <property type="molecule type" value="Genomic_DNA"/>
</dbReference>
<keyword evidence="2" id="KW-0732">Signal</keyword>
<evidence type="ECO:0000256" key="2">
    <source>
        <dbReference type="SAM" id="SignalP"/>
    </source>
</evidence>
<accession>A0ABS2MCT0</accession>
<sequence>MGHHLPRRPQRPLVAALVAAVTAALLLAPAASAAAEPTPTLQPGQATAEREARAAARQAPATAERTTKVRGSIKAADKGVKYRVRWFTKDWTYLDERKVTGGIYSLSLQPGTYYLQFVDLRPAYNVRKYAPTDIRVKVANKPVQKNVRMKRGAAITGTVRAGGKVAGGAEVVAANASEQSYRVKADKRGRFALGGLPAGSYSLFTYDRKKQYVGRSTYLSQMGLGQVRNTAITLGTRAGRLLVDLSTLDGRVKQKVFVTAVSKATGQFWTVRARGGEAIFSGLFPGGYRMVAPGVGRYLPQSGVIKGAKVKSGKDDLASSFTWTKRGATITGAVVDQEHPDAGMEDVLVQAFSAAGALLGSATTDDEGIFTVTGPITSQEGITVKIQPGGANPPYLQGTFYCKYAAAETDGVRVRTGEDTVVGILELPQLPTSQQDNKSNCGPDATAPRAPRPGR</sequence>
<dbReference type="SUPFAM" id="SSF49452">
    <property type="entry name" value="Starch-binding domain-like"/>
    <property type="match status" value="1"/>
</dbReference>
<feature type="region of interest" description="Disordered" evidence="1">
    <location>
        <begin position="427"/>
        <end position="455"/>
    </location>
</feature>